<protein>
    <submittedName>
        <fullName evidence="2">Uncharacterized protein</fullName>
    </submittedName>
</protein>
<gene>
    <name evidence="2" type="ORF">UFOVP16_34</name>
</gene>
<feature type="region of interest" description="Disordered" evidence="1">
    <location>
        <begin position="54"/>
        <end position="81"/>
    </location>
</feature>
<evidence type="ECO:0000256" key="1">
    <source>
        <dbReference type="SAM" id="MobiDB-lite"/>
    </source>
</evidence>
<name>A0A6J5KIL3_9CAUD</name>
<reference evidence="2" key="1">
    <citation type="submission" date="2020-04" db="EMBL/GenBank/DDBJ databases">
        <authorList>
            <person name="Chiriac C."/>
            <person name="Salcher M."/>
            <person name="Ghai R."/>
            <person name="Kavagutti S V."/>
        </authorList>
    </citation>
    <scope>NUCLEOTIDE SEQUENCE</scope>
</reference>
<evidence type="ECO:0000313" key="2">
    <source>
        <dbReference type="EMBL" id="CAB4121978.1"/>
    </source>
</evidence>
<sequence>MGDEITASALTNEQQIRLHSVKLAYRHDRSSEDILQRAKDLAVFVMGEAIQAEVKPSAPAKPDRRAKTLNVEQVGPDTDLI</sequence>
<accession>A0A6J5KIL3</accession>
<proteinExistence type="predicted"/>
<dbReference type="EMBL" id="LR796155">
    <property type="protein sequence ID" value="CAB4121978.1"/>
    <property type="molecule type" value="Genomic_DNA"/>
</dbReference>
<organism evidence="2">
    <name type="scientific">uncultured Caudovirales phage</name>
    <dbReference type="NCBI Taxonomy" id="2100421"/>
    <lineage>
        <taxon>Viruses</taxon>
        <taxon>Duplodnaviria</taxon>
        <taxon>Heunggongvirae</taxon>
        <taxon>Uroviricota</taxon>
        <taxon>Caudoviricetes</taxon>
        <taxon>Peduoviridae</taxon>
        <taxon>Maltschvirus</taxon>
        <taxon>Maltschvirus maltsch</taxon>
    </lineage>
</organism>